<dbReference type="PRINTS" id="PR00035">
    <property type="entry name" value="HTHGNTR"/>
</dbReference>
<keyword evidence="3" id="KW-0804">Transcription</keyword>
<keyword evidence="2" id="KW-0238">DNA-binding</keyword>
<name>A0ABR7EHL9_9FIRM</name>
<comment type="caution">
    <text evidence="5">The sequence shown here is derived from an EMBL/GenBank/DDBJ whole genome shotgun (WGS) entry which is preliminary data.</text>
</comment>
<dbReference type="SUPFAM" id="SSF46785">
    <property type="entry name" value="Winged helix' DNA-binding domain"/>
    <property type="match status" value="1"/>
</dbReference>
<dbReference type="InterPro" id="IPR011663">
    <property type="entry name" value="UTRA"/>
</dbReference>
<dbReference type="InterPro" id="IPR050679">
    <property type="entry name" value="Bact_HTH_transcr_reg"/>
</dbReference>
<dbReference type="Pfam" id="PF07702">
    <property type="entry name" value="UTRA"/>
    <property type="match status" value="1"/>
</dbReference>
<dbReference type="InterPro" id="IPR000524">
    <property type="entry name" value="Tscrpt_reg_HTH_GntR"/>
</dbReference>
<feature type="domain" description="HTH gntR-type" evidence="4">
    <location>
        <begin position="14"/>
        <end position="82"/>
    </location>
</feature>
<sequence length="248" mass="28165">MPFQNDHIDKNIPVPMYYQLKTIILEAIRDERFKPGDVIPTEAEFSEMFGISRTTIRQAIGELVMEGYLYRVKSKGTFVAQPKVQQAFISRIQASHELVREQNMVPTTRVLMLAMERASREAAAALQMKEHAQAVKLVRLRYVDEEPILISESYLPLPLCKAALETDMEHCGLYEFLDKAAETQAVRSVRSLTAIAAGKYEADMMRIERGAPVQMTKSISYNAQGVPVEFTVSKFRGDRNEFVVELNI</sequence>
<organism evidence="5 6">
    <name type="scientific">Christensenella tenuis</name>
    <dbReference type="NCBI Taxonomy" id="2763033"/>
    <lineage>
        <taxon>Bacteria</taxon>
        <taxon>Bacillati</taxon>
        <taxon>Bacillota</taxon>
        <taxon>Clostridia</taxon>
        <taxon>Christensenellales</taxon>
        <taxon>Christensenellaceae</taxon>
        <taxon>Christensenella</taxon>
    </lineage>
</organism>
<dbReference type="Gene3D" id="1.10.10.10">
    <property type="entry name" value="Winged helix-like DNA-binding domain superfamily/Winged helix DNA-binding domain"/>
    <property type="match status" value="1"/>
</dbReference>
<evidence type="ECO:0000259" key="4">
    <source>
        <dbReference type="PROSITE" id="PS50949"/>
    </source>
</evidence>
<evidence type="ECO:0000313" key="5">
    <source>
        <dbReference type="EMBL" id="MBC5648534.1"/>
    </source>
</evidence>
<reference evidence="5 6" key="1">
    <citation type="submission" date="2020-08" db="EMBL/GenBank/DDBJ databases">
        <title>Genome public.</title>
        <authorList>
            <person name="Liu C."/>
            <person name="Sun Q."/>
        </authorList>
    </citation>
    <scope>NUCLEOTIDE SEQUENCE [LARGE SCALE GENOMIC DNA]</scope>
    <source>
        <strain evidence="5 6">NSJ-35</strain>
    </source>
</reference>
<dbReference type="RefSeq" id="WP_186858033.1">
    <property type="nucleotide sequence ID" value="NZ_JACOON010000004.1"/>
</dbReference>
<dbReference type="Pfam" id="PF00392">
    <property type="entry name" value="GntR"/>
    <property type="match status" value="1"/>
</dbReference>
<dbReference type="CDD" id="cd07377">
    <property type="entry name" value="WHTH_GntR"/>
    <property type="match status" value="1"/>
</dbReference>
<dbReference type="Gene3D" id="3.40.1410.10">
    <property type="entry name" value="Chorismate lyase-like"/>
    <property type="match status" value="1"/>
</dbReference>
<dbReference type="InterPro" id="IPR036390">
    <property type="entry name" value="WH_DNA-bd_sf"/>
</dbReference>
<dbReference type="InterPro" id="IPR036388">
    <property type="entry name" value="WH-like_DNA-bd_sf"/>
</dbReference>
<dbReference type="SMART" id="SM00345">
    <property type="entry name" value="HTH_GNTR"/>
    <property type="match status" value="1"/>
</dbReference>
<evidence type="ECO:0000256" key="2">
    <source>
        <dbReference type="ARBA" id="ARBA00023125"/>
    </source>
</evidence>
<accession>A0ABR7EHL9</accession>
<dbReference type="EMBL" id="JACOON010000004">
    <property type="protein sequence ID" value="MBC5648534.1"/>
    <property type="molecule type" value="Genomic_DNA"/>
</dbReference>
<dbReference type="PROSITE" id="PS50949">
    <property type="entry name" value="HTH_GNTR"/>
    <property type="match status" value="1"/>
</dbReference>
<dbReference type="SUPFAM" id="SSF64288">
    <property type="entry name" value="Chorismate lyase-like"/>
    <property type="match status" value="1"/>
</dbReference>
<gene>
    <name evidence="5" type="ORF">H8S18_09315</name>
</gene>
<keyword evidence="6" id="KW-1185">Reference proteome</keyword>
<evidence type="ECO:0000256" key="1">
    <source>
        <dbReference type="ARBA" id="ARBA00023015"/>
    </source>
</evidence>
<dbReference type="InterPro" id="IPR028978">
    <property type="entry name" value="Chorismate_lyase_/UTRA_dom_sf"/>
</dbReference>
<dbReference type="PANTHER" id="PTHR44846">
    <property type="entry name" value="MANNOSYL-D-GLYCERATE TRANSPORT/METABOLISM SYSTEM REPRESSOR MNGR-RELATED"/>
    <property type="match status" value="1"/>
</dbReference>
<dbReference type="SMART" id="SM00866">
    <property type="entry name" value="UTRA"/>
    <property type="match status" value="1"/>
</dbReference>
<proteinExistence type="predicted"/>
<keyword evidence="1" id="KW-0805">Transcription regulation</keyword>
<dbReference type="PANTHER" id="PTHR44846:SF1">
    <property type="entry name" value="MANNOSYL-D-GLYCERATE TRANSPORT_METABOLISM SYSTEM REPRESSOR MNGR-RELATED"/>
    <property type="match status" value="1"/>
</dbReference>
<evidence type="ECO:0000313" key="6">
    <source>
        <dbReference type="Proteomes" id="UP000606889"/>
    </source>
</evidence>
<evidence type="ECO:0000256" key="3">
    <source>
        <dbReference type="ARBA" id="ARBA00023163"/>
    </source>
</evidence>
<dbReference type="Proteomes" id="UP000606889">
    <property type="component" value="Unassembled WGS sequence"/>
</dbReference>
<protein>
    <submittedName>
        <fullName evidence="5">GntR family transcriptional regulator</fullName>
    </submittedName>
</protein>